<dbReference type="AlphaFoldDB" id="A0A1V1NY33"/>
<dbReference type="Gene3D" id="3.40.190.170">
    <property type="entry name" value="Bacterial extracellular solute-binding protein, family 7"/>
    <property type="match status" value="1"/>
</dbReference>
<dbReference type="InterPro" id="IPR004682">
    <property type="entry name" value="TRAP_DctP"/>
</dbReference>
<evidence type="ECO:0000313" key="5">
    <source>
        <dbReference type="Proteomes" id="UP000189670"/>
    </source>
</evidence>
<dbReference type="Pfam" id="PF03480">
    <property type="entry name" value="DctP"/>
    <property type="match status" value="1"/>
</dbReference>
<keyword evidence="2" id="KW-0732">Signal</keyword>
<feature type="domain" description="Leucine-binding protein" evidence="3">
    <location>
        <begin position="328"/>
        <end position="650"/>
    </location>
</feature>
<proteinExistence type="inferred from homology"/>
<dbReference type="SUPFAM" id="SSF53822">
    <property type="entry name" value="Periplasmic binding protein-like I"/>
    <property type="match status" value="1"/>
</dbReference>
<reference evidence="5" key="1">
    <citation type="submission" date="2012-11" db="EMBL/GenBank/DDBJ databases">
        <authorList>
            <person name="Lucero-Rivera Y.E."/>
            <person name="Tovar-Ramirez D."/>
        </authorList>
    </citation>
    <scope>NUCLEOTIDE SEQUENCE [LARGE SCALE GENOMIC DNA]</scope>
    <source>
        <strain evidence="5">Araruama</strain>
    </source>
</reference>
<dbReference type="PANTHER" id="PTHR33376:SF15">
    <property type="entry name" value="BLL6794 PROTEIN"/>
    <property type="match status" value="1"/>
</dbReference>
<comment type="similarity">
    <text evidence="1">Belongs to the leucine-binding protein family.</text>
</comment>
<comment type="caution">
    <text evidence="4">The sequence shown here is derived from an EMBL/GenBank/DDBJ whole genome shotgun (WGS) entry which is preliminary data.</text>
</comment>
<dbReference type="CDD" id="cd19979">
    <property type="entry name" value="PBP1_ABC_ligand_binding-like"/>
    <property type="match status" value="1"/>
</dbReference>
<name>A0A1V1NY33_9BACT</name>
<evidence type="ECO:0000256" key="1">
    <source>
        <dbReference type="ARBA" id="ARBA00010062"/>
    </source>
</evidence>
<dbReference type="GO" id="GO:0055085">
    <property type="term" value="P:transmembrane transport"/>
    <property type="evidence" value="ECO:0007669"/>
    <property type="project" value="InterPro"/>
</dbReference>
<dbReference type="EMBL" id="ATBP01001370">
    <property type="protein sequence ID" value="ETR67461.1"/>
    <property type="molecule type" value="Genomic_DNA"/>
</dbReference>
<dbReference type="Pfam" id="PF13458">
    <property type="entry name" value="Peripla_BP_6"/>
    <property type="match status" value="1"/>
</dbReference>
<accession>A0A1V1NY33</accession>
<dbReference type="NCBIfam" id="NF037995">
    <property type="entry name" value="TRAP_S1"/>
    <property type="match status" value="1"/>
</dbReference>
<dbReference type="InterPro" id="IPR038404">
    <property type="entry name" value="TRAP_DctP_sf"/>
</dbReference>
<dbReference type="Proteomes" id="UP000189670">
    <property type="component" value="Unassembled WGS sequence"/>
</dbReference>
<organism evidence="4 5">
    <name type="scientific">Candidatus Magnetoglobus multicellularis str. Araruama</name>
    <dbReference type="NCBI Taxonomy" id="890399"/>
    <lineage>
        <taxon>Bacteria</taxon>
        <taxon>Pseudomonadati</taxon>
        <taxon>Thermodesulfobacteriota</taxon>
        <taxon>Desulfobacteria</taxon>
        <taxon>Desulfobacterales</taxon>
        <taxon>Desulfobacteraceae</taxon>
        <taxon>Candidatus Magnetoglobus</taxon>
    </lineage>
</organism>
<dbReference type="GO" id="GO:0030288">
    <property type="term" value="C:outer membrane-bounded periplasmic space"/>
    <property type="evidence" value="ECO:0007669"/>
    <property type="project" value="InterPro"/>
</dbReference>
<dbReference type="NCBIfam" id="TIGR00787">
    <property type="entry name" value="dctP"/>
    <property type="match status" value="1"/>
</dbReference>
<evidence type="ECO:0000313" key="4">
    <source>
        <dbReference type="EMBL" id="ETR67461.1"/>
    </source>
</evidence>
<dbReference type="InterPro" id="IPR018389">
    <property type="entry name" value="DctP_fam"/>
</dbReference>
<evidence type="ECO:0000256" key="2">
    <source>
        <dbReference type="ARBA" id="ARBA00022729"/>
    </source>
</evidence>
<dbReference type="InterPro" id="IPR028081">
    <property type="entry name" value="Leu-bd"/>
</dbReference>
<protein>
    <submittedName>
        <fullName evidence="4">Branched-chain amino acid transport system substrate-binding protein</fullName>
    </submittedName>
</protein>
<dbReference type="CDD" id="cd13603">
    <property type="entry name" value="PBP2_TRAP_Siap_TeaA_like"/>
    <property type="match status" value="1"/>
</dbReference>
<evidence type="ECO:0000259" key="3">
    <source>
        <dbReference type="Pfam" id="PF13458"/>
    </source>
</evidence>
<dbReference type="InterPro" id="IPR028082">
    <property type="entry name" value="Peripla_BP_I"/>
</dbReference>
<sequence length="692" mass="77890">MPQQEQNKASHPETFHLKFAHDMPESTPQHLAAMRFADIVEYKTKGRVQVDVFPNQQMGTDQQMIELVRSGKLAISLPPTAKLTTLVPALQVLDLPFLFPDREKVYEILDGSPGKALLEKLIPYGLIGMTFWESGFKHFTANKLIRKPQDFQGLNIRVMKSKTIINQFKTFGATPVFIDFHKTYQALSDGVVDGQENPLATIVNMKFHEVQSHMTISNHAYLAYAFVFSKDIFDKLPIDIQQTLIDTAKEITSFERKVVIENENKMISIIEKSGTHIHQLSDQEKKLFKQASQGVVDSFNIQEGKQVLLHIQDYLAQNQSSEISDDIIIGLNADLVAGSALSGLSIKRGMQVAINEINQKGGLLGKKLRLIVKDNSGLSARGRDNMKYFSGLNRLVAVMCGIYSPIALSVLDIVHQEKIVFLNPWAAATRIVDNGYSPNFVFRISVRDAFAGPFLIQKALEKYNNIALLLVNDDWGKGNEQRMTQVLKAKNMRPANVQWFNWGETDMTGQLDNIELSGADVIIMVAASVEGAFIIKNMASRSKKIPIISHWGITGGHFWKEVNRELTRVQLSFLQSFSFFNAKTERSKYLIKQYFQMYDVNHIGKIFAPVGTANAYDLVKLLAIAVEKAGTIEPLAVQSALEDIESYHGVVKYYNPPFTKMRHDALDQSSFMLCEYDLNGYIVPTSHRSNQD</sequence>
<dbReference type="PANTHER" id="PTHR33376">
    <property type="match status" value="1"/>
</dbReference>
<gene>
    <name evidence="4" type="ORF">OMM_05126</name>
</gene>
<dbReference type="Gene3D" id="3.40.50.2300">
    <property type="match status" value="2"/>
</dbReference>